<dbReference type="PRINTS" id="PR00081">
    <property type="entry name" value="GDHRDH"/>
</dbReference>
<evidence type="ECO:0000313" key="4">
    <source>
        <dbReference type="EMBL" id="BBA96242.1"/>
    </source>
</evidence>
<dbReference type="SMART" id="SM00822">
    <property type="entry name" value="PKS_KR"/>
    <property type="match status" value="1"/>
</dbReference>
<dbReference type="InterPro" id="IPR036291">
    <property type="entry name" value="NAD(P)-bd_dom_sf"/>
</dbReference>
<dbReference type="KEGG" id="arev:RVR_1450"/>
<organism evidence="4 5">
    <name type="scientific">Actinacidiphila reveromycinica</name>
    <dbReference type="NCBI Taxonomy" id="659352"/>
    <lineage>
        <taxon>Bacteria</taxon>
        <taxon>Bacillati</taxon>
        <taxon>Actinomycetota</taxon>
        <taxon>Actinomycetes</taxon>
        <taxon>Kitasatosporales</taxon>
        <taxon>Streptomycetaceae</taxon>
        <taxon>Actinacidiphila</taxon>
    </lineage>
</organism>
<keyword evidence="5" id="KW-1185">Reference proteome</keyword>
<dbReference type="InterPro" id="IPR002347">
    <property type="entry name" value="SDR_fam"/>
</dbReference>
<evidence type="ECO:0000259" key="3">
    <source>
        <dbReference type="SMART" id="SM00822"/>
    </source>
</evidence>
<dbReference type="FunFam" id="3.40.50.720:FF:000084">
    <property type="entry name" value="Short-chain dehydrogenase reductase"/>
    <property type="match status" value="1"/>
</dbReference>
<sequence>MTGAGGAPAAGGAIGAGGTGGAGGAGGTGSAGGAGPAGAPFDLTGRTALVTGAARGLGRAFAVALAEAGADLVLTDLPGAAGLAETAARVRESGRGALVVEQDLSDTAALHGFADRVRAQAGPIRVLVNNAGTAALERFNEITPESWYRVMRVNLDAVFFLTQRLAEHMVADGVPGRIVNITSKNALVAEAGLAHYNASKAAVDLLTQTLAVELAPHGITVNSLAPGMVETPIDGEFPFDREAFEAAYRRRIPLGRYARPEECAAALLLLAGDGGAYLTGSRIVVDGGVLADQMPRTAFMPPYRSSLGGGEGGATG</sequence>
<dbReference type="SUPFAM" id="SSF51735">
    <property type="entry name" value="NAD(P)-binding Rossmann-fold domains"/>
    <property type="match status" value="1"/>
</dbReference>
<dbReference type="GO" id="GO:0030497">
    <property type="term" value="P:fatty acid elongation"/>
    <property type="evidence" value="ECO:0007669"/>
    <property type="project" value="TreeGrafter"/>
</dbReference>
<dbReference type="InterPro" id="IPR020904">
    <property type="entry name" value="Sc_DH/Rdtase_CS"/>
</dbReference>
<dbReference type="InterPro" id="IPR057326">
    <property type="entry name" value="KR_dom"/>
</dbReference>
<feature type="domain" description="Ketoreductase" evidence="3">
    <location>
        <begin position="46"/>
        <end position="227"/>
    </location>
</feature>
<dbReference type="Proteomes" id="UP000595703">
    <property type="component" value="Chromosome"/>
</dbReference>
<protein>
    <submittedName>
        <fullName evidence="4">Putative gluconate 5-dehydrogenase</fullName>
    </submittedName>
</protein>
<dbReference type="AlphaFoldDB" id="A0A7U3UP92"/>
<dbReference type="EMBL" id="AP018365">
    <property type="protein sequence ID" value="BBA96242.1"/>
    <property type="molecule type" value="Genomic_DNA"/>
</dbReference>
<keyword evidence="2" id="KW-0560">Oxidoreductase</keyword>
<evidence type="ECO:0000256" key="1">
    <source>
        <dbReference type="ARBA" id="ARBA00006484"/>
    </source>
</evidence>
<dbReference type="Gene3D" id="3.40.50.720">
    <property type="entry name" value="NAD(P)-binding Rossmann-like Domain"/>
    <property type="match status" value="1"/>
</dbReference>
<reference evidence="4 5" key="3">
    <citation type="journal article" date="2011" name="Nat. Chem. Biol.">
        <title>Reveromycin A biosynthesis uses RevG and RevJ for stereospecific spiroacetal formation.</title>
        <authorList>
            <person name="Takahashi S."/>
            <person name="Toyoda A."/>
            <person name="Sekiyama Y."/>
            <person name="Takagi H."/>
            <person name="Nogawa T."/>
            <person name="Uramoto M."/>
            <person name="Suzuki R."/>
            <person name="Koshino H."/>
            <person name="Kumano T."/>
            <person name="Panthee S."/>
            <person name="Dairi T."/>
            <person name="Ishikawa J."/>
            <person name="Ikeda H."/>
            <person name="Sakaki Y."/>
            <person name="Osada H."/>
        </authorList>
    </citation>
    <scope>NUCLEOTIDE SEQUENCE [LARGE SCALE GENOMIC DNA]</scope>
    <source>
        <strain evidence="4 5">SN-593</strain>
    </source>
</reference>
<dbReference type="PRINTS" id="PR00080">
    <property type="entry name" value="SDRFAMILY"/>
</dbReference>
<accession>A0A7U3UP92</accession>
<dbReference type="GO" id="GO:0016616">
    <property type="term" value="F:oxidoreductase activity, acting on the CH-OH group of donors, NAD or NADP as acceptor"/>
    <property type="evidence" value="ECO:0007669"/>
    <property type="project" value="TreeGrafter"/>
</dbReference>
<dbReference type="PANTHER" id="PTHR42760:SF135">
    <property type="entry name" value="BLL7886 PROTEIN"/>
    <property type="match status" value="1"/>
</dbReference>
<dbReference type="CDD" id="cd05233">
    <property type="entry name" value="SDR_c"/>
    <property type="match status" value="1"/>
</dbReference>
<reference evidence="4 5" key="4">
    <citation type="journal article" date="2020" name="Sci. Rep.">
        <title>beta-carboline chemical signals induce reveromycin production through a LuxR family regulator in Streptomyces sp. SN-593.</title>
        <authorList>
            <person name="Panthee S."/>
            <person name="Kito N."/>
            <person name="Hayashi T."/>
            <person name="Shimizu T."/>
            <person name="Ishikawa J."/>
            <person name="Hamamoto H."/>
            <person name="Osada H."/>
            <person name="Takahashi S."/>
        </authorList>
    </citation>
    <scope>NUCLEOTIDE SEQUENCE [LARGE SCALE GENOMIC DNA]</scope>
    <source>
        <strain evidence="4 5">SN-593</strain>
    </source>
</reference>
<reference evidence="4 5" key="1">
    <citation type="journal article" date="2010" name="J. Bacteriol.">
        <title>Biochemical characterization of a novel indole prenyltransferase from Streptomyces sp. SN-593.</title>
        <authorList>
            <person name="Takahashi S."/>
            <person name="Takagi H."/>
            <person name="Toyoda A."/>
            <person name="Uramoto M."/>
            <person name="Nogawa T."/>
            <person name="Ueki M."/>
            <person name="Sakaki Y."/>
            <person name="Osada H."/>
        </authorList>
    </citation>
    <scope>NUCLEOTIDE SEQUENCE [LARGE SCALE GENOMIC DNA]</scope>
    <source>
        <strain evidence="4 5">SN-593</strain>
    </source>
</reference>
<reference evidence="4 5" key="2">
    <citation type="journal article" date="2011" name="J. Antibiot.">
        <title>Furaquinocins I and J: novel polyketide isoprenoid hybrid compounds from Streptomyces reveromyceticus SN-593.</title>
        <authorList>
            <person name="Panthee S."/>
            <person name="Takahashi S."/>
            <person name="Takagi H."/>
            <person name="Nogawa T."/>
            <person name="Oowada E."/>
            <person name="Uramoto M."/>
            <person name="Osada H."/>
        </authorList>
    </citation>
    <scope>NUCLEOTIDE SEQUENCE [LARGE SCALE GENOMIC DNA]</scope>
    <source>
        <strain evidence="4 5">SN-593</strain>
    </source>
</reference>
<dbReference type="PROSITE" id="PS00061">
    <property type="entry name" value="ADH_SHORT"/>
    <property type="match status" value="1"/>
</dbReference>
<proteinExistence type="inferred from homology"/>
<name>A0A7U3UP92_9ACTN</name>
<dbReference type="PANTHER" id="PTHR42760">
    <property type="entry name" value="SHORT-CHAIN DEHYDROGENASES/REDUCTASES FAMILY MEMBER"/>
    <property type="match status" value="1"/>
</dbReference>
<gene>
    <name evidence="4" type="ORF">RVR_1450</name>
</gene>
<comment type="similarity">
    <text evidence="1">Belongs to the short-chain dehydrogenases/reductases (SDR) family.</text>
</comment>
<dbReference type="Pfam" id="PF13561">
    <property type="entry name" value="adh_short_C2"/>
    <property type="match status" value="1"/>
</dbReference>
<evidence type="ECO:0000256" key="2">
    <source>
        <dbReference type="ARBA" id="ARBA00023002"/>
    </source>
</evidence>
<evidence type="ECO:0000313" key="5">
    <source>
        <dbReference type="Proteomes" id="UP000595703"/>
    </source>
</evidence>